<dbReference type="STRING" id="1798543.A2898_00760"/>
<gene>
    <name evidence="4" type="ORF">A2898_00760</name>
</gene>
<dbReference type="Proteomes" id="UP000179164">
    <property type="component" value="Unassembled WGS sequence"/>
</dbReference>
<keyword evidence="2" id="KW-1133">Transmembrane helix</keyword>
<dbReference type="SUPFAM" id="SSF49464">
    <property type="entry name" value="Carboxypeptidase regulatory domain-like"/>
    <property type="match status" value="2"/>
</dbReference>
<dbReference type="AlphaFoldDB" id="A0A1G2B1L0"/>
<evidence type="ECO:0000313" key="5">
    <source>
        <dbReference type="Proteomes" id="UP000179164"/>
    </source>
</evidence>
<dbReference type="InterPro" id="IPR008965">
    <property type="entry name" value="CBM2/CBM3_carb-bd_dom_sf"/>
</dbReference>
<dbReference type="Pfam" id="PF13620">
    <property type="entry name" value="CarboxypepD_reg"/>
    <property type="match status" value="1"/>
</dbReference>
<evidence type="ECO:0000256" key="2">
    <source>
        <dbReference type="SAM" id="Phobius"/>
    </source>
</evidence>
<sequence length="769" mass="83550">MTFRRVIVIFLFAVFFVLLGRGADAAILYLAPSSNTTAVGSSFGVTVSVNTQGVAINAAEATISFPTNLLEVTSVSKFGTFSLWTVEPAYSNATGRVSFGGGVPNPGYNGSTGGIITIQFRSKAEGTASVSISSGSVLANDGLGTNVLSGRLGGTYTVGAGVGPGPTLDLPAAPTVSSSTHPEQALWYSNAAPAFTWTTEDGVAGYSFSFDDQAGTVPDAVEDSTEEATGYTGIGDGVWYFHVRARNDDGWGGAGHFTVHIDTTPPREFNIFALIGEDTEVTRQISFQTTDDLSGVHHYELVIDDAKSVPINVGETTPYTLPELGNGRHEIVATAYDYAGNKRSASATLTIGAALPVNEEPTEPAKPSKPLTDRFLDVVEKTEEQVRAILPKPVNDAIDALSQTVRELRSNAALQEIIDEIIEPVSTSALILTTLGLAATTTTLEITNLLYLLFRFGYFWLIPISFGKRKRPWGVIFDSTTGRQVRGAIVRIFSKEFNKLKESQITDDQGRFGFLVDIGEYYLTVTRPGFMFPSRILTTPVISRYEHIYRGESFEVKERVEGAININVPLDPEDLEISKIRMSWIKILNIIGLILEKINLPLLIGGTLMSWVTLVLRPTLGNYLILAIYGMLILLKFLHTKHVQRSWGSVQDAKTAQPVELAVIRIYNMASGAIMGTKITNREGKFTALVPPGQYYLMVLKVGYQSFQSQPILVSKQQGLIQVSVMLIPEHRSPVQPPSVTPPRTSAHVSSMAAIQRPKQEPQISERNT</sequence>
<dbReference type="InterPro" id="IPR013783">
    <property type="entry name" value="Ig-like_fold"/>
</dbReference>
<keyword evidence="2" id="KW-0812">Transmembrane</keyword>
<dbReference type="InterPro" id="IPR002102">
    <property type="entry name" value="Cohesin_dom"/>
</dbReference>
<organism evidence="4 5">
    <name type="scientific">Candidatus Kerfeldbacteria bacterium RIFCSPLOWO2_01_FULL_48_11</name>
    <dbReference type="NCBI Taxonomy" id="1798543"/>
    <lineage>
        <taxon>Bacteria</taxon>
        <taxon>Candidatus Kerfeldiibacteriota</taxon>
    </lineage>
</organism>
<evidence type="ECO:0000256" key="1">
    <source>
        <dbReference type="SAM" id="MobiDB-lite"/>
    </source>
</evidence>
<feature type="region of interest" description="Disordered" evidence="1">
    <location>
        <begin position="733"/>
        <end position="769"/>
    </location>
</feature>
<dbReference type="Gene3D" id="2.60.40.1120">
    <property type="entry name" value="Carboxypeptidase-like, regulatory domain"/>
    <property type="match status" value="2"/>
</dbReference>
<keyword evidence="2" id="KW-0472">Membrane</keyword>
<feature type="domain" description="Cohesin" evidence="3">
    <location>
        <begin position="34"/>
        <end position="142"/>
    </location>
</feature>
<protein>
    <recommendedName>
        <fullName evidence="3">Cohesin domain-containing protein</fullName>
    </recommendedName>
</protein>
<dbReference type="Gene3D" id="2.60.40.10">
    <property type="entry name" value="Immunoglobulins"/>
    <property type="match status" value="1"/>
</dbReference>
<dbReference type="EMBL" id="MHKE01000016">
    <property type="protein sequence ID" value="OGY83038.1"/>
    <property type="molecule type" value="Genomic_DNA"/>
</dbReference>
<accession>A0A1G2B1L0</accession>
<comment type="caution">
    <text evidence="4">The sequence shown here is derived from an EMBL/GenBank/DDBJ whole genome shotgun (WGS) entry which is preliminary data.</text>
</comment>
<dbReference type="GO" id="GO:0000272">
    <property type="term" value="P:polysaccharide catabolic process"/>
    <property type="evidence" value="ECO:0007669"/>
    <property type="project" value="InterPro"/>
</dbReference>
<proteinExistence type="predicted"/>
<dbReference type="Gene3D" id="2.60.40.680">
    <property type="match status" value="1"/>
</dbReference>
<evidence type="ECO:0000259" key="3">
    <source>
        <dbReference type="Pfam" id="PF00963"/>
    </source>
</evidence>
<feature type="transmembrane region" description="Helical" evidence="2">
    <location>
        <begin position="449"/>
        <end position="467"/>
    </location>
</feature>
<dbReference type="InterPro" id="IPR008969">
    <property type="entry name" value="CarboxyPept-like_regulatory"/>
</dbReference>
<name>A0A1G2B1L0_9BACT</name>
<dbReference type="CDD" id="cd08547">
    <property type="entry name" value="Type_II_cohesin"/>
    <property type="match status" value="1"/>
</dbReference>
<evidence type="ECO:0000313" key="4">
    <source>
        <dbReference type="EMBL" id="OGY83038.1"/>
    </source>
</evidence>
<dbReference type="Pfam" id="PF00963">
    <property type="entry name" value="Cohesin"/>
    <property type="match status" value="1"/>
</dbReference>
<dbReference type="GO" id="GO:0030246">
    <property type="term" value="F:carbohydrate binding"/>
    <property type="evidence" value="ECO:0007669"/>
    <property type="project" value="InterPro"/>
</dbReference>
<dbReference type="SUPFAM" id="SSF49384">
    <property type="entry name" value="Carbohydrate-binding domain"/>
    <property type="match status" value="1"/>
</dbReference>
<reference evidence="4 5" key="1">
    <citation type="journal article" date="2016" name="Nat. Commun.">
        <title>Thousands of microbial genomes shed light on interconnected biogeochemical processes in an aquifer system.</title>
        <authorList>
            <person name="Anantharaman K."/>
            <person name="Brown C.T."/>
            <person name="Hug L.A."/>
            <person name="Sharon I."/>
            <person name="Castelle C.J."/>
            <person name="Probst A.J."/>
            <person name="Thomas B.C."/>
            <person name="Singh A."/>
            <person name="Wilkins M.J."/>
            <person name="Karaoz U."/>
            <person name="Brodie E.L."/>
            <person name="Williams K.H."/>
            <person name="Hubbard S.S."/>
            <person name="Banfield J.F."/>
        </authorList>
    </citation>
    <scope>NUCLEOTIDE SEQUENCE [LARGE SCALE GENOMIC DNA]</scope>
</reference>
<feature type="transmembrane region" description="Helical" evidence="2">
    <location>
        <begin position="587"/>
        <end position="614"/>
    </location>
</feature>
<feature type="transmembrane region" description="Helical" evidence="2">
    <location>
        <begin position="620"/>
        <end position="638"/>
    </location>
</feature>